<sequence length="100" mass="11280">MSHSEKPAPSYIRVGSRRIRVPRRKAVRVGMALTLIISGILPTPPGPVFTVPMGLAILSIDYPRLRRFRRKAIVRLGRRRQQRLQRKALNGAAQPAMSRS</sequence>
<evidence type="ECO:0000313" key="3">
    <source>
        <dbReference type="Proteomes" id="UP001597102"/>
    </source>
</evidence>
<keyword evidence="3" id="KW-1185">Reference proteome</keyword>
<evidence type="ECO:0000256" key="1">
    <source>
        <dbReference type="SAM" id="Phobius"/>
    </source>
</evidence>
<keyword evidence="1" id="KW-1133">Transmembrane helix</keyword>
<evidence type="ECO:0008006" key="4">
    <source>
        <dbReference type="Google" id="ProtNLM"/>
    </source>
</evidence>
<gene>
    <name evidence="2" type="ORF">ACFQ2F_01210</name>
</gene>
<feature type="transmembrane region" description="Helical" evidence="1">
    <location>
        <begin position="26"/>
        <end position="42"/>
    </location>
</feature>
<reference evidence="3" key="1">
    <citation type="journal article" date="2019" name="Int. J. Syst. Evol. Microbiol.">
        <title>The Global Catalogue of Microorganisms (GCM) 10K type strain sequencing project: providing services to taxonomists for standard genome sequencing and annotation.</title>
        <authorList>
            <consortium name="The Broad Institute Genomics Platform"/>
            <consortium name="The Broad Institute Genome Sequencing Center for Infectious Disease"/>
            <person name="Wu L."/>
            <person name="Ma J."/>
        </authorList>
    </citation>
    <scope>NUCLEOTIDE SEQUENCE [LARGE SCALE GENOMIC DNA]</scope>
    <source>
        <strain evidence="3">CCUG 61697</strain>
    </source>
</reference>
<accession>A0ABW3J841</accession>
<keyword evidence="1" id="KW-0472">Membrane</keyword>
<dbReference type="RefSeq" id="WP_379084504.1">
    <property type="nucleotide sequence ID" value="NZ_JBHTJO010000001.1"/>
</dbReference>
<proteinExistence type="predicted"/>
<dbReference type="EMBL" id="JBHTJO010000001">
    <property type="protein sequence ID" value="MFD0985712.1"/>
    <property type="molecule type" value="Genomic_DNA"/>
</dbReference>
<name>A0ABW3J841_9HYPH</name>
<protein>
    <recommendedName>
        <fullName evidence="4">Transmembrane protein (PGPGW)</fullName>
    </recommendedName>
</protein>
<comment type="caution">
    <text evidence="2">The sequence shown here is derived from an EMBL/GenBank/DDBJ whole genome shotgun (WGS) entry which is preliminary data.</text>
</comment>
<keyword evidence="1" id="KW-0812">Transmembrane</keyword>
<evidence type="ECO:0000313" key="2">
    <source>
        <dbReference type="EMBL" id="MFD0985712.1"/>
    </source>
</evidence>
<organism evidence="2 3">
    <name type="scientific">Methyloligella solikamskensis</name>
    <dbReference type="NCBI Taxonomy" id="1177756"/>
    <lineage>
        <taxon>Bacteria</taxon>
        <taxon>Pseudomonadati</taxon>
        <taxon>Pseudomonadota</taxon>
        <taxon>Alphaproteobacteria</taxon>
        <taxon>Hyphomicrobiales</taxon>
        <taxon>Hyphomicrobiaceae</taxon>
        <taxon>Methyloligella</taxon>
    </lineage>
</organism>
<dbReference type="Proteomes" id="UP001597102">
    <property type="component" value="Unassembled WGS sequence"/>
</dbReference>